<evidence type="ECO:0000256" key="3">
    <source>
        <dbReference type="ARBA" id="ARBA00022485"/>
    </source>
</evidence>
<evidence type="ECO:0000313" key="9">
    <source>
        <dbReference type="EMBL" id="TLX41947.1"/>
    </source>
</evidence>
<reference evidence="9 10" key="1">
    <citation type="submission" date="2019-05" db="EMBL/GenBank/DDBJ databases">
        <authorList>
            <person name="Zhou X."/>
        </authorList>
    </citation>
    <scope>NUCLEOTIDE SEQUENCE [LARGE SCALE GENOMIC DNA]</scope>
    <source>
        <strain evidence="9 10">DSM 432</strain>
    </source>
</reference>
<organism evidence="9 10">
    <name type="scientific">Xanthobacter autotrophicus</name>
    <dbReference type="NCBI Taxonomy" id="280"/>
    <lineage>
        <taxon>Bacteria</taxon>
        <taxon>Pseudomonadati</taxon>
        <taxon>Pseudomonadota</taxon>
        <taxon>Alphaproteobacteria</taxon>
        <taxon>Hyphomicrobiales</taxon>
        <taxon>Xanthobacteraceae</taxon>
        <taxon>Xanthobacter</taxon>
    </lineage>
</organism>
<keyword evidence="6" id="KW-0408">Iron</keyword>
<dbReference type="GO" id="GO:0051539">
    <property type="term" value="F:4 iron, 4 sulfur cluster binding"/>
    <property type="evidence" value="ECO:0007669"/>
    <property type="project" value="UniProtKB-KW"/>
</dbReference>
<gene>
    <name evidence="9" type="ORF">FBQ73_16140</name>
</gene>
<comment type="caution">
    <text evidence="9">The sequence shown here is derived from an EMBL/GenBank/DDBJ whole genome shotgun (WGS) entry which is preliminary data.</text>
</comment>
<evidence type="ECO:0000256" key="4">
    <source>
        <dbReference type="ARBA" id="ARBA00022723"/>
    </source>
</evidence>
<dbReference type="EMBL" id="VAUP01000035">
    <property type="protein sequence ID" value="TLX41947.1"/>
    <property type="molecule type" value="Genomic_DNA"/>
</dbReference>
<dbReference type="InterPro" id="IPR017900">
    <property type="entry name" value="4Fe4S_Fe_S_CS"/>
</dbReference>
<dbReference type="FunFam" id="3.30.70.20:FF:000045">
    <property type="entry name" value="Ferredoxin, 4Fe-4S"/>
    <property type="match status" value="1"/>
</dbReference>
<evidence type="ECO:0000256" key="2">
    <source>
        <dbReference type="ARBA" id="ARBA00022448"/>
    </source>
</evidence>
<feature type="domain" description="4Fe-4S ferredoxin-type" evidence="8">
    <location>
        <begin position="25"/>
        <end position="54"/>
    </location>
</feature>
<dbReference type="SUPFAM" id="SSF54862">
    <property type="entry name" value="4Fe-4S ferredoxins"/>
    <property type="match status" value="1"/>
</dbReference>
<sequence>MCLHVQANDRPADQIARSASKEHPMTLKIVASQCTSCSACEPECPNVAIFEKNGTFVIDPKKCTECIGHFDVPQCAAVCPVDDTCVIDNAYPRYQPTA</sequence>
<evidence type="ECO:0000256" key="7">
    <source>
        <dbReference type="ARBA" id="ARBA00023014"/>
    </source>
</evidence>
<keyword evidence="2" id="KW-0813">Transport</keyword>
<evidence type="ECO:0000256" key="5">
    <source>
        <dbReference type="ARBA" id="ARBA00022982"/>
    </source>
</evidence>
<dbReference type="PROSITE" id="PS51379">
    <property type="entry name" value="4FE4S_FER_2"/>
    <property type="match status" value="1"/>
</dbReference>
<dbReference type="GO" id="GO:0046872">
    <property type="term" value="F:metal ion binding"/>
    <property type="evidence" value="ECO:0007669"/>
    <property type="project" value="UniProtKB-KW"/>
</dbReference>
<keyword evidence="5" id="KW-0249">Electron transport</keyword>
<dbReference type="Pfam" id="PF00037">
    <property type="entry name" value="Fer4"/>
    <property type="match status" value="1"/>
</dbReference>
<keyword evidence="7" id="KW-0411">Iron-sulfur</keyword>
<dbReference type="InterPro" id="IPR017896">
    <property type="entry name" value="4Fe4S_Fe-S-bd"/>
</dbReference>
<dbReference type="OrthoDB" id="9800445at2"/>
<dbReference type="AlphaFoldDB" id="A0A6C1KEH4"/>
<accession>A0A6C1KEH4</accession>
<protein>
    <submittedName>
        <fullName evidence="9">Ferredoxin</fullName>
    </submittedName>
</protein>
<proteinExistence type="predicted"/>
<keyword evidence="4" id="KW-0479">Metal-binding</keyword>
<evidence type="ECO:0000256" key="6">
    <source>
        <dbReference type="ARBA" id="ARBA00023004"/>
    </source>
</evidence>
<evidence type="ECO:0000259" key="8">
    <source>
        <dbReference type="PROSITE" id="PS51379"/>
    </source>
</evidence>
<comment type="cofactor">
    <cofactor evidence="1">
        <name>[4Fe-4S] cluster</name>
        <dbReference type="ChEBI" id="CHEBI:49883"/>
    </cofactor>
</comment>
<keyword evidence="3" id="KW-0004">4Fe-4S</keyword>
<evidence type="ECO:0000313" key="10">
    <source>
        <dbReference type="Proteomes" id="UP000305131"/>
    </source>
</evidence>
<dbReference type="Proteomes" id="UP000305131">
    <property type="component" value="Unassembled WGS sequence"/>
</dbReference>
<evidence type="ECO:0000256" key="1">
    <source>
        <dbReference type="ARBA" id="ARBA00001966"/>
    </source>
</evidence>
<dbReference type="PROSITE" id="PS00198">
    <property type="entry name" value="4FE4S_FER_1"/>
    <property type="match status" value="1"/>
</dbReference>
<name>A0A6C1KEH4_XANAU</name>
<dbReference type="Gene3D" id="3.30.70.20">
    <property type="match status" value="1"/>
</dbReference>